<dbReference type="SUPFAM" id="SSF52172">
    <property type="entry name" value="CheY-like"/>
    <property type="match status" value="1"/>
</dbReference>
<protein>
    <submittedName>
        <fullName evidence="10">Two-component sensor histidine kinase</fullName>
    </submittedName>
</protein>
<dbReference type="Gene3D" id="6.10.250.690">
    <property type="match status" value="1"/>
</dbReference>
<evidence type="ECO:0000256" key="4">
    <source>
        <dbReference type="ARBA" id="ARBA00023125"/>
    </source>
</evidence>
<feature type="DNA-binding region" description="OmpR/PhoB-type" evidence="7">
    <location>
        <begin position="126"/>
        <end position="187"/>
    </location>
</feature>
<evidence type="ECO:0000256" key="1">
    <source>
        <dbReference type="ARBA" id="ARBA00022553"/>
    </source>
</evidence>
<dbReference type="InterPro" id="IPR036388">
    <property type="entry name" value="WH-like_DNA-bd_sf"/>
</dbReference>
<dbReference type="SMART" id="SM00448">
    <property type="entry name" value="REC"/>
    <property type="match status" value="1"/>
</dbReference>
<evidence type="ECO:0000256" key="7">
    <source>
        <dbReference type="PROSITE-ProRule" id="PRU01091"/>
    </source>
</evidence>
<keyword evidence="10" id="KW-0808">Transferase</keyword>
<keyword evidence="10" id="KW-0418">Kinase</keyword>
<dbReference type="Gene3D" id="3.40.50.2300">
    <property type="match status" value="1"/>
</dbReference>
<dbReference type="KEGG" id="glt:GlitD10_2061"/>
<sequence>MRILLVEDELDLGAAIQRVLKRENYIVDWVEDGDTAWGYIESGAVHYTLAILDWMVPGYSGVEICQKLRQTKNPLPILILTAKDQIKDRVQGLDAGADDYLVKPFSMAELLARIRALQRRSPHIQTHPLQIGDLTLDYGNHRVCYQQKFIELTTKEFQILEYLMRHSTQIITSEQLLNQLWEVGAEP</sequence>
<dbReference type="Pfam" id="PF00486">
    <property type="entry name" value="Trans_reg_C"/>
    <property type="match status" value="1"/>
</dbReference>
<dbReference type="InterPro" id="IPR039420">
    <property type="entry name" value="WalR-like"/>
</dbReference>
<evidence type="ECO:0000256" key="2">
    <source>
        <dbReference type="ARBA" id="ARBA00023012"/>
    </source>
</evidence>
<reference evidence="10 11" key="1">
    <citation type="submission" date="2016-10" db="EMBL/GenBank/DDBJ databases">
        <title>Description of Gloeomargarita lithophora gen. nov., sp. nov., a thylakoid-bearing basal-branching cyanobacterium with intracellular carbonates, and proposal for Gloeomargaritales ord. nov.</title>
        <authorList>
            <person name="Moreira D."/>
            <person name="Tavera R."/>
            <person name="Benzerara K."/>
            <person name="Skouri-Panet F."/>
            <person name="Couradeau E."/>
            <person name="Gerard E."/>
            <person name="Loussert C."/>
            <person name="Novelo E."/>
            <person name="Zivanovic Y."/>
            <person name="Lopez-Garcia P."/>
        </authorList>
    </citation>
    <scope>NUCLEOTIDE SEQUENCE [LARGE SCALE GENOMIC DNA]</scope>
    <source>
        <strain evidence="10 11">D10</strain>
    </source>
</reference>
<dbReference type="OrthoDB" id="455826at2"/>
<organism evidence="10 11">
    <name type="scientific">Gloeomargarita lithophora Alchichica-D10</name>
    <dbReference type="NCBI Taxonomy" id="1188229"/>
    <lineage>
        <taxon>Bacteria</taxon>
        <taxon>Bacillati</taxon>
        <taxon>Cyanobacteriota</taxon>
        <taxon>Cyanophyceae</taxon>
        <taxon>Gloeomargaritales</taxon>
        <taxon>Gloeomargaritaceae</taxon>
        <taxon>Gloeomargarita</taxon>
    </lineage>
</organism>
<dbReference type="Gene3D" id="1.10.10.10">
    <property type="entry name" value="Winged helix-like DNA-binding domain superfamily/Winged helix DNA-binding domain"/>
    <property type="match status" value="1"/>
</dbReference>
<dbReference type="GO" id="GO:0006355">
    <property type="term" value="P:regulation of DNA-templated transcription"/>
    <property type="evidence" value="ECO:0007669"/>
    <property type="project" value="InterPro"/>
</dbReference>
<dbReference type="InterPro" id="IPR049767">
    <property type="entry name" value="RppA"/>
</dbReference>
<evidence type="ECO:0000259" key="8">
    <source>
        <dbReference type="PROSITE" id="PS50110"/>
    </source>
</evidence>
<dbReference type="GO" id="GO:0000156">
    <property type="term" value="F:phosphorelay response regulator activity"/>
    <property type="evidence" value="ECO:0007669"/>
    <property type="project" value="TreeGrafter"/>
</dbReference>
<dbReference type="PROSITE" id="PS51755">
    <property type="entry name" value="OMPR_PHOB"/>
    <property type="match status" value="1"/>
</dbReference>
<keyword evidence="5" id="KW-0804">Transcription</keyword>
<feature type="domain" description="Response regulatory" evidence="8">
    <location>
        <begin position="2"/>
        <end position="118"/>
    </location>
</feature>
<dbReference type="RefSeq" id="WP_071454834.1">
    <property type="nucleotide sequence ID" value="NZ_CP017675.1"/>
</dbReference>
<dbReference type="EMBL" id="CP017675">
    <property type="protein sequence ID" value="APB34387.1"/>
    <property type="molecule type" value="Genomic_DNA"/>
</dbReference>
<evidence type="ECO:0000256" key="3">
    <source>
        <dbReference type="ARBA" id="ARBA00023015"/>
    </source>
</evidence>
<proteinExistence type="predicted"/>
<dbReference type="PANTHER" id="PTHR48111">
    <property type="entry name" value="REGULATOR OF RPOS"/>
    <property type="match status" value="1"/>
</dbReference>
<evidence type="ECO:0000313" key="10">
    <source>
        <dbReference type="EMBL" id="APB34387.1"/>
    </source>
</evidence>
<dbReference type="PANTHER" id="PTHR48111:SF5">
    <property type="entry name" value="RESPONSE REGULATOR RPPA"/>
    <property type="match status" value="1"/>
</dbReference>
<keyword evidence="4 7" id="KW-0238">DNA-binding</keyword>
<keyword evidence="1 6" id="KW-0597">Phosphoprotein</keyword>
<evidence type="ECO:0000256" key="6">
    <source>
        <dbReference type="PROSITE-ProRule" id="PRU00169"/>
    </source>
</evidence>
<name>A0A1J0AER2_9CYAN</name>
<feature type="domain" description="OmpR/PhoB-type" evidence="9">
    <location>
        <begin position="126"/>
        <end position="187"/>
    </location>
</feature>
<evidence type="ECO:0000259" key="9">
    <source>
        <dbReference type="PROSITE" id="PS51755"/>
    </source>
</evidence>
<dbReference type="CDD" id="cd00383">
    <property type="entry name" value="trans_reg_C"/>
    <property type="match status" value="1"/>
</dbReference>
<dbReference type="Pfam" id="PF00072">
    <property type="entry name" value="Response_reg"/>
    <property type="match status" value="1"/>
</dbReference>
<dbReference type="InterPro" id="IPR001789">
    <property type="entry name" value="Sig_transdc_resp-reg_receiver"/>
</dbReference>
<dbReference type="GO" id="GO:0005829">
    <property type="term" value="C:cytosol"/>
    <property type="evidence" value="ECO:0007669"/>
    <property type="project" value="TreeGrafter"/>
</dbReference>
<gene>
    <name evidence="10" type="ORF">GlitD10_2061</name>
</gene>
<keyword evidence="2" id="KW-0902">Two-component regulatory system</keyword>
<dbReference type="GO" id="GO:0000976">
    <property type="term" value="F:transcription cis-regulatory region binding"/>
    <property type="evidence" value="ECO:0007669"/>
    <property type="project" value="TreeGrafter"/>
</dbReference>
<dbReference type="GO" id="GO:0016301">
    <property type="term" value="F:kinase activity"/>
    <property type="evidence" value="ECO:0007669"/>
    <property type="project" value="UniProtKB-KW"/>
</dbReference>
<accession>A0A1J0AER2</accession>
<feature type="modified residue" description="4-aspartylphosphate" evidence="6">
    <location>
        <position position="53"/>
    </location>
</feature>
<evidence type="ECO:0000256" key="5">
    <source>
        <dbReference type="ARBA" id="ARBA00023163"/>
    </source>
</evidence>
<dbReference type="AlphaFoldDB" id="A0A1J0AER2"/>
<dbReference type="PROSITE" id="PS50110">
    <property type="entry name" value="RESPONSE_REGULATORY"/>
    <property type="match status" value="1"/>
</dbReference>
<dbReference type="NCBIfam" id="NF041734">
    <property type="entry name" value="resp_reg_RppA"/>
    <property type="match status" value="1"/>
</dbReference>
<dbReference type="FunFam" id="3.40.50.2300:FF:000002">
    <property type="entry name" value="DNA-binding response regulator PhoP"/>
    <property type="match status" value="1"/>
</dbReference>
<keyword evidence="11" id="KW-1185">Reference proteome</keyword>
<evidence type="ECO:0000313" key="11">
    <source>
        <dbReference type="Proteomes" id="UP000180235"/>
    </source>
</evidence>
<feature type="non-terminal residue" evidence="10">
    <location>
        <position position="187"/>
    </location>
</feature>
<dbReference type="InterPro" id="IPR011006">
    <property type="entry name" value="CheY-like_superfamily"/>
</dbReference>
<dbReference type="Proteomes" id="UP000180235">
    <property type="component" value="Chromosome"/>
</dbReference>
<keyword evidence="3" id="KW-0805">Transcription regulation</keyword>
<dbReference type="GO" id="GO:0032993">
    <property type="term" value="C:protein-DNA complex"/>
    <property type="evidence" value="ECO:0007669"/>
    <property type="project" value="TreeGrafter"/>
</dbReference>
<dbReference type="STRING" id="1188229.GlitD10_2061"/>
<dbReference type="InterPro" id="IPR001867">
    <property type="entry name" value="OmpR/PhoB-type_DNA-bd"/>
</dbReference>